<evidence type="ECO:0000313" key="1">
    <source>
        <dbReference type="EMBL" id="KAF3570798.1"/>
    </source>
</evidence>
<name>A0A8S9RD87_BRACR</name>
<accession>A0A8S9RD87</accession>
<evidence type="ECO:0000313" key="2">
    <source>
        <dbReference type="Proteomes" id="UP000712600"/>
    </source>
</evidence>
<organism evidence="1 2">
    <name type="scientific">Brassica cretica</name>
    <name type="common">Mustard</name>
    <dbReference type="NCBI Taxonomy" id="69181"/>
    <lineage>
        <taxon>Eukaryota</taxon>
        <taxon>Viridiplantae</taxon>
        <taxon>Streptophyta</taxon>
        <taxon>Embryophyta</taxon>
        <taxon>Tracheophyta</taxon>
        <taxon>Spermatophyta</taxon>
        <taxon>Magnoliopsida</taxon>
        <taxon>eudicotyledons</taxon>
        <taxon>Gunneridae</taxon>
        <taxon>Pentapetalae</taxon>
        <taxon>rosids</taxon>
        <taxon>malvids</taxon>
        <taxon>Brassicales</taxon>
        <taxon>Brassicaceae</taxon>
        <taxon>Brassiceae</taxon>
        <taxon>Brassica</taxon>
    </lineage>
</organism>
<reference evidence="1" key="1">
    <citation type="submission" date="2019-12" db="EMBL/GenBank/DDBJ databases">
        <title>Genome sequencing and annotation of Brassica cretica.</title>
        <authorList>
            <person name="Studholme D.J."/>
            <person name="Sarris P."/>
        </authorList>
    </citation>
    <scope>NUCLEOTIDE SEQUENCE</scope>
    <source>
        <strain evidence="1">PFS-109/04</strain>
        <tissue evidence="1">Leaf</tissue>
    </source>
</reference>
<proteinExistence type="predicted"/>
<dbReference type="EMBL" id="QGKX02000095">
    <property type="protein sequence ID" value="KAF3570798.1"/>
    <property type="molecule type" value="Genomic_DNA"/>
</dbReference>
<dbReference type="AlphaFoldDB" id="A0A8S9RD87"/>
<sequence>MASPSQKLTSVCLAVIVLLALTATIFRKLEIPSSRKLKTEELRSSKNNSTMAAKRVKGVELNEQHAVSDPDRVADEVASLVQIKIPTEKKEASLMASPSQKLTSVCLAVIVLLALTATIFRKLEIPSSRKLKTEELRSSKNNSTMAAKRVKGVELNEQHAVSDPDRVADEVASLVQISFSSQLSSSACLQPVATY</sequence>
<protein>
    <submittedName>
        <fullName evidence="1">Uncharacterized protein</fullName>
    </submittedName>
</protein>
<dbReference type="Proteomes" id="UP000712600">
    <property type="component" value="Unassembled WGS sequence"/>
</dbReference>
<comment type="caution">
    <text evidence="1">The sequence shown here is derived from an EMBL/GenBank/DDBJ whole genome shotgun (WGS) entry which is preliminary data.</text>
</comment>
<gene>
    <name evidence="1" type="ORF">F2Q69_00059782</name>
</gene>